<reference evidence="1" key="1">
    <citation type="submission" date="2024-02" db="EMBL/GenBank/DDBJ databases">
        <authorList>
            <consortium name="ELIXIR-Norway"/>
            <consortium name="Elixir Norway"/>
        </authorList>
    </citation>
    <scope>NUCLEOTIDE SEQUENCE</scope>
</reference>
<accession>A0ABP0TVH5</accession>
<organism evidence="1 2">
    <name type="scientific">Sphagnum troendelagicum</name>
    <dbReference type="NCBI Taxonomy" id="128251"/>
    <lineage>
        <taxon>Eukaryota</taxon>
        <taxon>Viridiplantae</taxon>
        <taxon>Streptophyta</taxon>
        <taxon>Embryophyta</taxon>
        <taxon>Bryophyta</taxon>
        <taxon>Sphagnophytina</taxon>
        <taxon>Sphagnopsida</taxon>
        <taxon>Sphagnales</taxon>
        <taxon>Sphagnaceae</taxon>
        <taxon>Sphagnum</taxon>
    </lineage>
</organism>
<name>A0ABP0TVH5_9BRYO</name>
<evidence type="ECO:0000313" key="2">
    <source>
        <dbReference type="Proteomes" id="UP001497512"/>
    </source>
</evidence>
<keyword evidence="2" id="KW-1185">Reference proteome</keyword>
<dbReference type="Proteomes" id="UP001497512">
    <property type="component" value="Chromosome 14"/>
</dbReference>
<dbReference type="EMBL" id="OZ019906">
    <property type="protein sequence ID" value="CAK9203470.1"/>
    <property type="molecule type" value="Genomic_DNA"/>
</dbReference>
<gene>
    <name evidence="1" type="ORF">CSSPTR1EN2_LOCUS6902</name>
</gene>
<proteinExistence type="predicted"/>
<sequence length="108" mass="12273">MLRHLASLTAESSFVYSRRWSFECTRLVSYYTTKCRRGALLLLAAGDGALSAQGWSLMTRRNVVEELFFFWQQQQLAAHRRAGAGTNFRLLPAAMQAFEPMRPGTLNL</sequence>
<evidence type="ECO:0000313" key="1">
    <source>
        <dbReference type="EMBL" id="CAK9203470.1"/>
    </source>
</evidence>
<protein>
    <submittedName>
        <fullName evidence="1">Uncharacterized protein</fullName>
    </submittedName>
</protein>